<evidence type="ECO:0000313" key="2">
    <source>
        <dbReference type="EMBL" id="OMJ85615.1"/>
    </source>
</evidence>
<dbReference type="InterPro" id="IPR011009">
    <property type="entry name" value="Kinase-like_dom_sf"/>
</dbReference>
<comment type="caution">
    <text evidence="2">The sequence shown here is derived from an EMBL/GenBank/DDBJ whole genome shotgun (WGS) entry which is preliminary data.</text>
</comment>
<dbReference type="Proteomes" id="UP000187209">
    <property type="component" value="Unassembled WGS sequence"/>
</dbReference>
<dbReference type="EMBL" id="MPUH01000231">
    <property type="protein sequence ID" value="OMJ85615.1"/>
    <property type="molecule type" value="Genomic_DNA"/>
</dbReference>
<dbReference type="SMART" id="SM00220">
    <property type="entry name" value="S_TKc"/>
    <property type="match status" value="1"/>
</dbReference>
<dbReference type="SUPFAM" id="SSF56112">
    <property type="entry name" value="Protein kinase-like (PK-like)"/>
    <property type="match status" value="2"/>
</dbReference>
<dbReference type="PROSITE" id="PS50011">
    <property type="entry name" value="PROTEIN_KINASE_DOM"/>
    <property type="match status" value="2"/>
</dbReference>
<reference evidence="2 3" key="1">
    <citation type="submission" date="2016-11" db="EMBL/GenBank/DDBJ databases">
        <title>The macronuclear genome of Stentor coeruleus: a giant cell with tiny introns.</title>
        <authorList>
            <person name="Slabodnick M."/>
            <person name="Ruby J.G."/>
            <person name="Reiff S.B."/>
            <person name="Swart E.C."/>
            <person name="Gosai S."/>
            <person name="Prabakaran S."/>
            <person name="Witkowska E."/>
            <person name="Larue G.E."/>
            <person name="Fisher S."/>
            <person name="Freeman R.M."/>
            <person name="Gunawardena J."/>
            <person name="Chu W."/>
            <person name="Stover N.A."/>
            <person name="Gregory B.D."/>
            <person name="Nowacki M."/>
            <person name="Derisi J."/>
            <person name="Roy S.W."/>
            <person name="Marshall W.F."/>
            <person name="Sood P."/>
        </authorList>
    </citation>
    <scope>NUCLEOTIDE SEQUENCE [LARGE SCALE GENOMIC DNA]</scope>
    <source>
        <strain evidence="2">WM001</strain>
    </source>
</reference>
<dbReference type="PROSITE" id="PS00108">
    <property type="entry name" value="PROTEIN_KINASE_ST"/>
    <property type="match status" value="1"/>
</dbReference>
<gene>
    <name evidence="2" type="ORF">SteCoe_13029</name>
</gene>
<evidence type="ECO:0000313" key="3">
    <source>
        <dbReference type="Proteomes" id="UP000187209"/>
    </source>
</evidence>
<dbReference type="AlphaFoldDB" id="A0A1R2C9H2"/>
<dbReference type="CDD" id="cd00180">
    <property type="entry name" value="PKc"/>
    <property type="match status" value="1"/>
</dbReference>
<accession>A0A1R2C9H2</accession>
<organism evidence="2 3">
    <name type="scientific">Stentor coeruleus</name>
    <dbReference type="NCBI Taxonomy" id="5963"/>
    <lineage>
        <taxon>Eukaryota</taxon>
        <taxon>Sar</taxon>
        <taxon>Alveolata</taxon>
        <taxon>Ciliophora</taxon>
        <taxon>Postciliodesmatophora</taxon>
        <taxon>Heterotrichea</taxon>
        <taxon>Heterotrichida</taxon>
        <taxon>Stentoridae</taxon>
        <taxon>Stentor</taxon>
    </lineage>
</organism>
<dbReference type="Gene3D" id="1.10.510.10">
    <property type="entry name" value="Transferase(Phosphotransferase) domain 1"/>
    <property type="match status" value="2"/>
</dbReference>
<dbReference type="Pfam" id="PF00069">
    <property type="entry name" value="Pkinase"/>
    <property type="match status" value="2"/>
</dbReference>
<keyword evidence="3" id="KW-1185">Reference proteome</keyword>
<dbReference type="PANTHER" id="PTHR24362">
    <property type="entry name" value="SERINE/THREONINE-PROTEIN KINASE NEK"/>
    <property type="match status" value="1"/>
</dbReference>
<dbReference type="GO" id="GO:0004672">
    <property type="term" value="F:protein kinase activity"/>
    <property type="evidence" value="ECO:0007669"/>
    <property type="project" value="InterPro"/>
</dbReference>
<proteinExistence type="predicted"/>
<dbReference type="OrthoDB" id="10252354at2759"/>
<dbReference type="PANTHER" id="PTHR24362:SF309">
    <property type="entry name" value="PROTEIN KINASE DOMAIN-CONTAINING PROTEIN"/>
    <property type="match status" value="1"/>
</dbReference>
<dbReference type="InterPro" id="IPR008271">
    <property type="entry name" value="Ser/Thr_kinase_AS"/>
</dbReference>
<name>A0A1R2C9H2_9CILI</name>
<feature type="domain" description="Protein kinase" evidence="1">
    <location>
        <begin position="1"/>
        <end position="259"/>
    </location>
</feature>
<dbReference type="Gene3D" id="3.30.200.20">
    <property type="entry name" value="Phosphorylase Kinase, domain 1"/>
    <property type="match status" value="1"/>
</dbReference>
<evidence type="ECO:0000259" key="1">
    <source>
        <dbReference type="PROSITE" id="PS50011"/>
    </source>
</evidence>
<sequence>MDYFMFFRIERIIFLQEKWILQVEFSNWREGSGKPRKAIVKIVKNPTRYQEHEFIHKAQKLHPLFLVSYMCISENNYLVMLMEFCEKDSLYYYMIKKSGSFWTEAQIVYNMKKVAKALKILHENNIAHRDIKPYNIFVTIEGLLKVSDFGISKIINKNDYHSSAGTEMYKSPQLIRKEREIDPFKDDVWAFGISFAQLGLFKSNIDASRQDSIIKNYKSIQYSNEVKKIIEKCLQEKYENRITSNELYKCLKTYSKDLFKKIASNIPDFTEEEYFKIINNADYEIDIRSNSRVDFNLIKIRNEDICVICNRNGNLCKFRHVHKVHADCLLSNLCSLLEDDTEVDCWICKWISKVEKEKKVPQTLVQSLQIIELKNSSSLSVPDIICEHIYLMLGSTFMSKMYHCIKCQKKFCSMCDQSQVHFHCQGLSLFYKKHLQSVIISKSICTEILKQTYDVNIKKTSKKYGEPLKNVYVLKKTNNINVSCFRLQAFASLITEYVLNLYFWFIENDYAYLYFEYADGKTLLNEISYRKRRGIAFSNEEKIIIINNLKSAIQTLHENRIYIRSIKLNDIFIVGKKFKIANFSESYFEKKVKNEELEKIDWDELAYIIEQVFLLKVEERNLNSIISESWNSVIKEIIGSNSSSQIPDEV</sequence>
<feature type="domain" description="Protein kinase" evidence="1">
    <location>
        <begin position="387"/>
        <end position="650"/>
    </location>
</feature>
<protein>
    <recommendedName>
        <fullName evidence="1">Protein kinase domain-containing protein</fullName>
    </recommendedName>
</protein>
<dbReference type="GO" id="GO:0005524">
    <property type="term" value="F:ATP binding"/>
    <property type="evidence" value="ECO:0007669"/>
    <property type="project" value="InterPro"/>
</dbReference>
<dbReference type="InterPro" id="IPR000719">
    <property type="entry name" value="Prot_kinase_dom"/>
</dbReference>